<keyword evidence="2" id="KW-0521">NADP</keyword>
<dbReference type="FunFam" id="3.40.50.720:FF:000084">
    <property type="entry name" value="Short-chain dehydrogenase reductase"/>
    <property type="match status" value="1"/>
</dbReference>
<dbReference type="PRINTS" id="PR00081">
    <property type="entry name" value="GDHRDH"/>
</dbReference>
<dbReference type="SUPFAM" id="SSF51735">
    <property type="entry name" value="NAD(P)-binding Rossmann-fold domains"/>
    <property type="match status" value="1"/>
</dbReference>
<organism evidence="3">
    <name type="scientific">Bionectria ochroleuca</name>
    <name type="common">Gliocladium roseum</name>
    <dbReference type="NCBI Taxonomy" id="29856"/>
    <lineage>
        <taxon>Eukaryota</taxon>
        <taxon>Fungi</taxon>
        <taxon>Dikarya</taxon>
        <taxon>Ascomycota</taxon>
        <taxon>Pezizomycotina</taxon>
        <taxon>Sordariomycetes</taxon>
        <taxon>Hypocreomycetidae</taxon>
        <taxon>Hypocreales</taxon>
        <taxon>Bionectriaceae</taxon>
        <taxon>Clonostachys</taxon>
    </lineage>
</organism>
<proteinExistence type="inferred from homology"/>
<evidence type="ECO:0000256" key="1">
    <source>
        <dbReference type="ARBA" id="ARBA00006484"/>
    </source>
</evidence>
<dbReference type="AlphaFoldDB" id="A0A0B7KMV7"/>
<dbReference type="InterPro" id="IPR036291">
    <property type="entry name" value="NAD(P)-bd_dom_sf"/>
</dbReference>
<comment type="similarity">
    <text evidence="1">Belongs to the short-chain dehydrogenases/reductases (SDR) family.</text>
</comment>
<dbReference type="PANTHER" id="PTHR42760:SF129">
    <property type="entry name" value="OXIDOREDUCTASE"/>
    <property type="match status" value="1"/>
</dbReference>
<dbReference type="InterPro" id="IPR020904">
    <property type="entry name" value="Sc_DH/Rdtase_CS"/>
</dbReference>
<dbReference type="EMBL" id="CDPU01000063">
    <property type="protein sequence ID" value="CEO56220.1"/>
    <property type="molecule type" value="Genomic_DNA"/>
</dbReference>
<reference evidence="3" key="1">
    <citation type="submission" date="2015-01" db="EMBL/GenBank/DDBJ databases">
        <authorList>
            <person name="Durling Mikael"/>
        </authorList>
    </citation>
    <scope>NUCLEOTIDE SEQUENCE</scope>
</reference>
<gene>
    <name evidence="3" type="ORF">BN869_000012278_1</name>
</gene>
<accession>A0A0B7KMV7</accession>
<dbReference type="CDD" id="cd05233">
    <property type="entry name" value="SDR_c"/>
    <property type="match status" value="1"/>
</dbReference>
<evidence type="ECO:0000256" key="2">
    <source>
        <dbReference type="ARBA" id="ARBA00022857"/>
    </source>
</evidence>
<sequence>MASARLNFLITGAGRGIGRGLSRELLNRGHRVFLVDSNADELHHTVQLLTKTHNVRSDFDSLTADVRDPGHVRLAASHAEGLFDGKLDCLVNNAAYTGGVGGTKLEDMTVEEWNRSLETNLTGPMLFTQACLRMLAKARGCVIHVSSTRALQSEPHNEGYSTTKAGLLGMAQSMAVSLSEKGIRVSSILPGWIHVEDECKAADEEGRRWEDGISERDARWQLTGRVGKVEDMVKAVLYLAENDGVTGAELVVDGGVTRKMVYPE</sequence>
<dbReference type="PRINTS" id="PR00080">
    <property type="entry name" value="SDRFAMILY"/>
</dbReference>
<dbReference type="Pfam" id="PF13561">
    <property type="entry name" value="adh_short_C2"/>
    <property type="match status" value="1"/>
</dbReference>
<dbReference type="PROSITE" id="PS00061">
    <property type="entry name" value="ADH_SHORT"/>
    <property type="match status" value="1"/>
</dbReference>
<dbReference type="GO" id="GO:0030497">
    <property type="term" value="P:fatty acid elongation"/>
    <property type="evidence" value="ECO:0007669"/>
    <property type="project" value="TreeGrafter"/>
</dbReference>
<dbReference type="Gene3D" id="3.40.50.720">
    <property type="entry name" value="NAD(P)-binding Rossmann-like Domain"/>
    <property type="match status" value="1"/>
</dbReference>
<evidence type="ECO:0000313" key="3">
    <source>
        <dbReference type="EMBL" id="CEO56220.1"/>
    </source>
</evidence>
<dbReference type="PANTHER" id="PTHR42760">
    <property type="entry name" value="SHORT-CHAIN DEHYDROGENASES/REDUCTASES FAMILY MEMBER"/>
    <property type="match status" value="1"/>
</dbReference>
<dbReference type="GO" id="GO:0016616">
    <property type="term" value="F:oxidoreductase activity, acting on the CH-OH group of donors, NAD or NADP as acceptor"/>
    <property type="evidence" value="ECO:0007669"/>
    <property type="project" value="TreeGrafter"/>
</dbReference>
<name>A0A0B7KMV7_BIOOC</name>
<dbReference type="InterPro" id="IPR002347">
    <property type="entry name" value="SDR_fam"/>
</dbReference>
<protein>
    <submittedName>
        <fullName evidence="3">Uncharacterized protein</fullName>
    </submittedName>
</protein>